<protein>
    <submittedName>
        <fullName evidence="2">Uncharacterized protein</fullName>
    </submittedName>
</protein>
<keyword evidence="1" id="KW-1185">Reference proteome</keyword>
<dbReference type="Proteomes" id="UP000887565">
    <property type="component" value="Unplaced"/>
</dbReference>
<evidence type="ECO:0000313" key="1">
    <source>
        <dbReference type="Proteomes" id="UP000887565"/>
    </source>
</evidence>
<dbReference type="AlphaFoldDB" id="A0A915KQW9"/>
<sequence>MIVQLLSTNSVATELPIETAIINIINGHCPLLFINKTPNSIKLCPNQLIAMVKHTLGQAESPIDCQVATAAADGDLTDHKPAALNKSLPCHTDQRKRDFALNKMTEKTYITAAQKTKAHYML</sequence>
<evidence type="ECO:0000313" key="2">
    <source>
        <dbReference type="WBParaSite" id="nRc.2.0.1.t41151-RA"/>
    </source>
</evidence>
<name>A0A915KQW9_ROMCU</name>
<dbReference type="WBParaSite" id="nRc.2.0.1.t41151-RA">
    <property type="protein sequence ID" value="nRc.2.0.1.t41151-RA"/>
    <property type="gene ID" value="nRc.2.0.1.g41151"/>
</dbReference>
<accession>A0A915KQW9</accession>
<reference evidence="2" key="1">
    <citation type="submission" date="2022-11" db="UniProtKB">
        <authorList>
            <consortium name="WormBaseParasite"/>
        </authorList>
    </citation>
    <scope>IDENTIFICATION</scope>
</reference>
<proteinExistence type="predicted"/>
<organism evidence="1 2">
    <name type="scientific">Romanomermis culicivorax</name>
    <name type="common">Nematode worm</name>
    <dbReference type="NCBI Taxonomy" id="13658"/>
    <lineage>
        <taxon>Eukaryota</taxon>
        <taxon>Metazoa</taxon>
        <taxon>Ecdysozoa</taxon>
        <taxon>Nematoda</taxon>
        <taxon>Enoplea</taxon>
        <taxon>Dorylaimia</taxon>
        <taxon>Mermithida</taxon>
        <taxon>Mermithoidea</taxon>
        <taxon>Mermithidae</taxon>
        <taxon>Romanomermis</taxon>
    </lineage>
</organism>